<keyword evidence="4" id="KW-1185">Reference proteome</keyword>
<dbReference type="SUPFAM" id="SSF109998">
    <property type="entry name" value="Triger factor/SurA peptide-binding domain-like"/>
    <property type="match status" value="1"/>
</dbReference>
<feature type="compositionally biased region" description="Acidic residues" evidence="1">
    <location>
        <begin position="383"/>
        <end position="397"/>
    </location>
</feature>
<dbReference type="AlphaFoldDB" id="A0A517R3P3"/>
<keyword evidence="2" id="KW-0472">Membrane</keyword>
<dbReference type="InterPro" id="IPR027304">
    <property type="entry name" value="Trigger_fact/SurA_dom_sf"/>
</dbReference>
<feature type="compositionally biased region" description="Polar residues" evidence="1">
    <location>
        <begin position="452"/>
        <end position="461"/>
    </location>
</feature>
<dbReference type="KEGG" id="svp:Pan189_29090"/>
<dbReference type="Proteomes" id="UP000317318">
    <property type="component" value="Chromosome"/>
</dbReference>
<feature type="region of interest" description="Disordered" evidence="1">
    <location>
        <begin position="734"/>
        <end position="756"/>
    </location>
</feature>
<evidence type="ECO:0000313" key="4">
    <source>
        <dbReference type="Proteomes" id="UP000317318"/>
    </source>
</evidence>
<gene>
    <name evidence="3" type="ORF">Pan189_29090</name>
</gene>
<feature type="region of interest" description="Disordered" evidence="1">
    <location>
        <begin position="352"/>
        <end position="525"/>
    </location>
</feature>
<dbReference type="RefSeq" id="WP_145364616.1">
    <property type="nucleotide sequence ID" value="NZ_CP036268.1"/>
</dbReference>
<evidence type="ECO:0000313" key="3">
    <source>
        <dbReference type="EMBL" id="QDT38515.1"/>
    </source>
</evidence>
<feature type="compositionally biased region" description="Acidic residues" evidence="1">
    <location>
        <begin position="430"/>
        <end position="450"/>
    </location>
</feature>
<feature type="compositionally biased region" description="Acidic residues" evidence="1">
    <location>
        <begin position="468"/>
        <end position="501"/>
    </location>
</feature>
<name>A0A517R3P3_9PLAN</name>
<dbReference type="OrthoDB" id="225509at2"/>
<evidence type="ECO:0000256" key="2">
    <source>
        <dbReference type="SAM" id="Phobius"/>
    </source>
</evidence>
<feature type="transmembrane region" description="Helical" evidence="2">
    <location>
        <begin position="38"/>
        <end position="58"/>
    </location>
</feature>
<dbReference type="EMBL" id="CP036268">
    <property type="protein sequence ID" value="QDT38515.1"/>
    <property type="molecule type" value="Genomic_DNA"/>
</dbReference>
<feature type="transmembrane region" description="Helical" evidence="2">
    <location>
        <begin position="12"/>
        <end position="32"/>
    </location>
</feature>
<dbReference type="Gene3D" id="1.10.4030.10">
    <property type="entry name" value="Porin chaperone SurA, peptide-binding domain"/>
    <property type="match status" value="1"/>
</dbReference>
<feature type="compositionally biased region" description="Low complexity" evidence="1">
    <location>
        <begin position="398"/>
        <end position="409"/>
    </location>
</feature>
<proteinExistence type="predicted"/>
<feature type="compositionally biased region" description="Acidic residues" evidence="1">
    <location>
        <begin position="410"/>
        <end position="421"/>
    </location>
</feature>
<sequence>MSSPFDIFRKNTKTLMVPLIGLSMFAFVVFGFSDPSTIGNMMPLVAALMLGAALWFLSGKSGWEGAAIGTVGAILGASIGIFMPYLNPGQVVASTNAGSLTFNEMDRLGRQRSLANAFLISAQRQAIEESGEEPRTRMQQFGEPTPDAMLNHFLLTKEAERLGIQVDDRAVLDFIKEATQNDLTSDGYRKALKATRAAESEVFDALRSELRARWAAYVLSPSVSPTPGELWTLFKRANVRESLAIAELPAAAFRDDVPEPTEEELRQFFEQYRAARPGQLGPGEPGFRQDRKVQLVYLEADYLTALDQVEAPTEKEVKAFYEENKETLFRNPAFGREESDLLKDLTIPSLDGPAFDPFGTGGTGSGSDTVTAPPAEAGRPAEAEEQTGQDAAEESTETPESSEGAPSSSESDETDSGEADPSDAASGDGESGDGESPEADEEAGDAEESDAQSSLPLQSFNGFAFLQDDPDSAEPLEADTGEEPASADEGSDENTSDEESGDEKSDEEKGDESGSEMKIEPKDVPKFRELNEELREEIRKSLKRERAFEVLDEKIEAAEKQMKAITDNTFADVSIGELDAEDPDVKAAAKEAWDQAAREAVRKLREYATEQNLNFATTKLVTFRDLVESEEYPIGLAVDPQSQSDPFGRNLNNVATQVFQDRPDGGVRILITQVAEDPTEGSRFAFWKLDDRDAYVPDYDEEGIVEQVTEAWYAVKSSELARERAEAVAEAARESGKESLEEALATDSGPMTVTGDKEGEALTVRTTPPFTWLRQSTAPTFGLNLPVLEPSQVPGLEPVGPDFMDTVFEELGDGEIGSAPSLDRSTYYVVKVLDRSPNNAGDMEALRQEFMNENFFQFMSPYAGILRSERQNLMVRWQADLAEKYDVQWNEAARQQR</sequence>
<feature type="transmembrane region" description="Helical" evidence="2">
    <location>
        <begin position="65"/>
        <end position="86"/>
    </location>
</feature>
<feature type="compositionally biased region" description="Basic and acidic residues" evidence="1">
    <location>
        <begin position="502"/>
        <end position="525"/>
    </location>
</feature>
<protein>
    <recommendedName>
        <fullName evidence="5">Periplasmic folding chaperone</fullName>
    </recommendedName>
</protein>
<reference evidence="3 4" key="1">
    <citation type="submission" date="2019-02" db="EMBL/GenBank/DDBJ databases">
        <title>Deep-cultivation of Planctomycetes and their phenomic and genomic characterization uncovers novel biology.</title>
        <authorList>
            <person name="Wiegand S."/>
            <person name="Jogler M."/>
            <person name="Boedeker C."/>
            <person name="Pinto D."/>
            <person name="Vollmers J."/>
            <person name="Rivas-Marin E."/>
            <person name="Kohn T."/>
            <person name="Peeters S.H."/>
            <person name="Heuer A."/>
            <person name="Rast P."/>
            <person name="Oberbeckmann S."/>
            <person name="Bunk B."/>
            <person name="Jeske O."/>
            <person name="Meyerdierks A."/>
            <person name="Storesund J.E."/>
            <person name="Kallscheuer N."/>
            <person name="Luecker S."/>
            <person name="Lage O.M."/>
            <person name="Pohl T."/>
            <person name="Merkel B.J."/>
            <person name="Hornburger P."/>
            <person name="Mueller R.-W."/>
            <person name="Bruemmer F."/>
            <person name="Labrenz M."/>
            <person name="Spormann A.M."/>
            <person name="Op den Camp H."/>
            <person name="Overmann J."/>
            <person name="Amann R."/>
            <person name="Jetten M.S.M."/>
            <person name="Mascher T."/>
            <person name="Medema M.H."/>
            <person name="Devos D.P."/>
            <person name="Kaster A.-K."/>
            <person name="Ovreas L."/>
            <person name="Rohde M."/>
            <person name="Galperin M.Y."/>
            <person name="Jogler C."/>
        </authorList>
    </citation>
    <scope>NUCLEOTIDE SEQUENCE [LARGE SCALE GENOMIC DNA]</scope>
    <source>
        <strain evidence="3 4">Pan189</strain>
    </source>
</reference>
<keyword evidence="2" id="KW-0812">Transmembrane</keyword>
<keyword evidence="2" id="KW-1133">Transmembrane helix</keyword>
<evidence type="ECO:0000256" key="1">
    <source>
        <dbReference type="SAM" id="MobiDB-lite"/>
    </source>
</evidence>
<evidence type="ECO:0008006" key="5">
    <source>
        <dbReference type="Google" id="ProtNLM"/>
    </source>
</evidence>
<accession>A0A517R3P3</accession>
<organism evidence="3 4">
    <name type="scientific">Stratiformator vulcanicus</name>
    <dbReference type="NCBI Taxonomy" id="2527980"/>
    <lineage>
        <taxon>Bacteria</taxon>
        <taxon>Pseudomonadati</taxon>
        <taxon>Planctomycetota</taxon>
        <taxon>Planctomycetia</taxon>
        <taxon>Planctomycetales</taxon>
        <taxon>Planctomycetaceae</taxon>
        <taxon>Stratiformator</taxon>
    </lineage>
</organism>